<sequence>MDSNLYTTTATIQHSIPTASYFSISTGKKIRSVSRLDHSSPGELKFQKQVSSVFNSLSSENDVQLKPRPRPKPSCRPRLAPVLDYGSEEDAIKAAADVATSSSQLHHHHHHHHSSILCAQIEKLVLFGKYREALELFDFLRFRGNFSHVAFRSVIYDKLVSACVVLRSIHDVKSVFQHMVETGFEFDQYMWNRVLLMHVKCGMMVDADFLFDEMPRRNESSWNIMISGLVDSGRYAEAFHTFLLMWESEDSYEAGTRIFTHIICTTAALELLPSGRQLHSCVLKLGLSQHAHVSNALIDMYCKCGCIEEAWWVFAEMPEKTVVAWNTIIYGYALNGHSEEALEVYYEMRDSGTAKMDHFTYSIILRIFSRLASSESVRQTHASLIRNGFAADIVASTSLIDFYGKWGRMNYARNVFDGMPYKNIISWNALIGGYRNHGRGKEAIQAFEQMILERMVPNHVTFLSLLGACSGSAGLGSSGWEFFRAMSRQHNMKPRAMHYACMVEIMAGRDGLLDEAYYFIKNAPFKPTANMWGALLTACRFHGNVEVGKIAAEKLFEIAPWKIGDYIVLLNIYINSGRLDEANKVLEVMNRRGLKIPRPCSWIEIKREPHMFEFNDRSHPESDRVYGEIDRLMRLLGKFGYVNPLEKIKQKLKPLVPDNDSLGDEEKGGGSRRYHSEKLAVGLGLISTSKSGSLQVVQRHRMCTDCHKVIKLIALITGRVITLRDSSRFHHFQDGDCSCGDYW</sequence>
<evidence type="ECO:0000256" key="1">
    <source>
        <dbReference type="ARBA" id="ARBA00006643"/>
    </source>
</evidence>
<keyword evidence="2" id="KW-0677">Repeat</keyword>
<dbReference type="GO" id="GO:0003723">
    <property type="term" value="F:RNA binding"/>
    <property type="evidence" value="ECO:0007669"/>
    <property type="project" value="InterPro"/>
</dbReference>
<comment type="similarity">
    <text evidence="1">Belongs to the PPR family. PCMP-H subfamily.</text>
</comment>
<accession>A0A0K9P3Q0</accession>
<gene>
    <name evidence="6" type="ORF">ZOSMA_43G00540</name>
</gene>
<keyword evidence="3" id="KW-0809">Transit peptide</keyword>
<dbReference type="PROSITE" id="PS51375">
    <property type="entry name" value="PPR"/>
    <property type="match status" value="5"/>
</dbReference>
<feature type="repeat" description="PPR" evidence="4">
    <location>
        <begin position="423"/>
        <end position="457"/>
    </location>
</feature>
<evidence type="ECO:0000256" key="4">
    <source>
        <dbReference type="PROSITE-ProRule" id="PRU00708"/>
    </source>
</evidence>
<dbReference type="FunFam" id="1.25.40.10:FF:000090">
    <property type="entry name" value="Pentatricopeptide repeat-containing protein, chloroplastic"/>
    <property type="match status" value="1"/>
</dbReference>
<comment type="caution">
    <text evidence="6">The sequence shown here is derived from an EMBL/GenBank/DDBJ whole genome shotgun (WGS) entry which is preliminary data.</text>
</comment>
<dbReference type="Pfam" id="PF14432">
    <property type="entry name" value="DYW_deaminase"/>
    <property type="match status" value="1"/>
</dbReference>
<evidence type="ECO:0000256" key="3">
    <source>
        <dbReference type="ARBA" id="ARBA00022946"/>
    </source>
</evidence>
<dbReference type="InterPro" id="IPR002885">
    <property type="entry name" value="PPR_rpt"/>
</dbReference>
<dbReference type="GO" id="GO:0008270">
    <property type="term" value="F:zinc ion binding"/>
    <property type="evidence" value="ECO:0007669"/>
    <property type="project" value="InterPro"/>
</dbReference>
<dbReference type="NCBIfam" id="TIGR00756">
    <property type="entry name" value="PPR"/>
    <property type="match status" value="5"/>
</dbReference>
<feature type="repeat" description="PPR" evidence="4">
    <location>
        <begin position="290"/>
        <end position="320"/>
    </location>
</feature>
<dbReference type="OrthoDB" id="185373at2759"/>
<feature type="repeat" description="PPR" evidence="4">
    <location>
        <begin position="218"/>
        <end position="248"/>
    </location>
</feature>
<dbReference type="EMBL" id="LFYR01001305">
    <property type="protein sequence ID" value="KMZ62872.1"/>
    <property type="molecule type" value="Genomic_DNA"/>
</dbReference>
<evidence type="ECO:0000256" key="2">
    <source>
        <dbReference type="ARBA" id="ARBA00022737"/>
    </source>
</evidence>
<feature type="repeat" description="PPR" evidence="4">
    <location>
        <begin position="562"/>
        <end position="596"/>
    </location>
</feature>
<feature type="repeat" description="PPR" evidence="4">
    <location>
        <begin position="321"/>
        <end position="355"/>
    </location>
</feature>
<dbReference type="Pfam" id="PF01535">
    <property type="entry name" value="PPR"/>
    <property type="match status" value="3"/>
</dbReference>
<dbReference type="OMA" id="ACIIELF"/>
<dbReference type="PANTHER" id="PTHR47926">
    <property type="entry name" value="PENTATRICOPEPTIDE REPEAT-CONTAINING PROTEIN"/>
    <property type="match status" value="1"/>
</dbReference>
<dbReference type="PANTHER" id="PTHR47926:SF434">
    <property type="entry name" value="PENTATRICOPEPTIDE REPEAT SUPERFAMILY PROTEIN"/>
    <property type="match status" value="1"/>
</dbReference>
<dbReference type="InterPro" id="IPR046848">
    <property type="entry name" value="E_motif"/>
</dbReference>
<dbReference type="InterPro" id="IPR011990">
    <property type="entry name" value="TPR-like_helical_dom_sf"/>
</dbReference>
<name>A0A0K9P3Q0_ZOSMR</name>
<reference evidence="7" key="1">
    <citation type="journal article" date="2016" name="Nature">
        <title>The genome of the seagrass Zostera marina reveals angiosperm adaptation to the sea.</title>
        <authorList>
            <person name="Olsen J.L."/>
            <person name="Rouze P."/>
            <person name="Verhelst B."/>
            <person name="Lin Y.-C."/>
            <person name="Bayer T."/>
            <person name="Collen J."/>
            <person name="Dattolo E."/>
            <person name="De Paoli E."/>
            <person name="Dittami S."/>
            <person name="Maumus F."/>
            <person name="Michel G."/>
            <person name="Kersting A."/>
            <person name="Lauritano C."/>
            <person name="Lohaus R."/>
            <person name="Toepel M."/>
            <person name="Tonon T."/>
            <person name="Vanneste K."/>
            <person name="Amirebrahimi M."/>
            <person name="Brakel J."/>
            <person name="Bostroem C."/>
            <person name="Chovatia M."/>
            <person name="Grimwood J."/>
            <person name="Jenkins J.W."/>
            <person name="Jueterbock A."/>
            <person name="Mraz A."/>
            <person name="Stam W.T."/>
            <person name="Tice H."/>
            <person name="Bornberg-Bauer E."/>
            <person name="Green P.J."/>
            <person name="Pearson G.A."/>
            <person name="Procaccini G."/>
            <person name="Duarte C.M."/>
            <person name="Schmutz J."/>
            <person name="Reusch T.B.H."/>
            <person name="Van de Peer Y."/>
        </authorList>
    </citation>
    <scope>NUCLEOTIDE SEQUENCE [LARGE SCALE GENOMIC DNA]</scope>
    <source>
        <strain evidence="7">cv. Finnish</strain>
    </source>
</reference>
<keyword evidence="7" id="KW-1185">Reference proteome</keyword>
<dbReference type="Proteomes" id="UP000036987">
    <property type="component" value="Unassembled WGS sequence"/>
</dbReference>
<evidence type="ECO:0000313" key="6">
    <source>
        <dbReference type="EMBL" id="KMZ62872.1"/>
    </source>
</evidence>
<dbReference type="FunFam" id="1.25.40.10:FF:000488">
    <property type="entry name" value="Pentatricopeptide repeat-containing protein, mitochondrial"/>
    <property type="match status" value="1"/>
</dbReference>
<dbReference type="AlphaFoldDB" id="A0A0K9P3Q0"/>
<evidence type="ECO:0000259" key="5">
    <source>
        <dbReference type="Pfam" id="PF14432"/>
    </source>
</evidence>
<dbReference type="FunFam" id="1.25.40.10:FF:000344">
    <property type="entry name" value="Pentatricopeptide repeat-containing protein"/>
    <property type="match status" value="1"/>
</dbReference>
<feature type="domain" description="DYW" evidence="5">
    <location>
        <begin position="674"/>
        <end position="743"/>
    </location>
</feature>
<dbReference type="STRING" id="29655.A0A0K9P3Q0"/>
<organism evidence="6 7">
    <name type="scientific">Zostera marina</name>
    <name type="common">Eelgrass</name>
    <dbReference type="NCBI Taxonomy" id="29655"/>
    <lineage>
        <taxon>Eukaryota</taxon>
        <taxon>Viridiplantae</taxon>
        <taxon>Streptophyta</taxon>
        <taxon>Embryophyta</taxon>
        <taxon>Tracheophyta</taxon>
        <taxon>Spermatophyta</taxon>
        <taxon>Magnoliopsida</taxon>
        <taxon>Liliopsida</taxon>
        <taxon>Zosteraceae</taxon>
        <taxon>Zostera</taxon>
    </lineage>
</organism>
<proteinExistence type="inferred from homology"/>
<dbReference type="InterPro" id="IPR032867">
    <property type="entry name" value="DYW_dom"/>
</dbReference>
<protein>
    <submittedName>
        <fullName evidence="6">Pentatricopeptide repeat-containing protein</fullName>
    </submittedName>
</protein>
<dbReference type="InterPro" id="IPR046960">
    <property type="entry name" value="PPR_At4g14850-like_plant"/>
</dbReference>
<dbReference type="Gene3D" id="1.25.40.10">
    <property type="entry name" value="Tetratricopeptide repeat domain"/>
    <property type="match status" value="4"/>
</dbReference>
<dbReference type="Pfam" id="PF20431">
    <property type="entry name" value="E_motif"/>
    <property type="match status" value="1"/>
</dbReference>
<dbReference type="GO" id="GO:0009451">
    <property type="term" value="P:RNA modification"/>
    <property type="evidence" value="ECO:0007669"/>
    <property type="project" value="InterPro"/>
</dbReference>
<evidence type="ECO:0000313" key="7">
    <source>
        <dbReference type="Proteomes" id="UP000036987"/>
    </source>
</evidence>
<dbReference type="Pfam" id="PF13041">
    <property type="entry name" value="PPR_2"/>
    <property type="match status" value="2"/>
</dbReference>